<dbReference type="SMART" id="SM00966">
    <property type="entry name" value="SpoVT_AbrB"/>
    <property type="match status" value="1"/>
</dbReference>
<organism evidence="3 4">
    <name type="scientific">Syntrophothermus lipocalidus (strain DSM 12680 / TGB-C1)</name>
    <dbReference type="NCBI Taxonomy" id="643648"/>
    <lineage>
        <taxon>Bacteria</taxon>
        <taxon>Bacillati</taxon>
        <taxon>Bacillota</taxon>
        <taxon>Clostridia</taxon>
        <taxon>Eubacteriales</taxon>
        <taxon>Syntrophomonadaceae</taxon>
        <taxon>Syntrophothermus</taxon>
    </lineage>
</organism>
<dbReference type="PROSITE" id="PS51740">
    <property type="entry name" value="SPOVT_ABRB"/>
    <property type="match status" value="1"/>
</dbReference>
<evidence type="ECO:0000256" key="1">
    <source>
        <dbReference type="PROSITE-ProRule" id="PRU01076"/>
    </source>
</evidence>
<dbReference type="InterPro" id="IPR037914">
    <property type="entry name" value="SpoVT-AbrB_sf"/>
</dbReference>
<dbReference type="Gene3D" id="2.10.260.10">
    <property type="match status" value="1"/>
</dbReference>
<dbReference type="RefSeq" id="WP_013174387.1">
    <property type="nucleotide sequence ID" value="NC_014220.1"/>
</dbReference>
<protein>
    <submittedName>
        <fullName evidence="3">Transcriptional regulator/antitoxin, MazE</fullName>
    </submittedName>
</protein>
<evidence type="ECO:0000313" key="3">
    <source>
        <dbReference type="EMBL" id="ADI00983.1"/>
    </source>
</evidence>
<reference evidence="4" key="1">
    <citation type="journal article" date="2010" name="Stand. Genomic Sci.">
        <title>Complete genome sequence of Syntrophothermus lipocalidus type strain (TGB-C1T).</title>
        <authorList>
            <consortium name="US DOE Joint Genome Institute (JGI-PGF)"/>
            <person name="Djao O."/>
            <person name="Zhang X."/>
            <person name="Lucas S."/>
            <person name="Lapidus A."/>
            <person name="Glavina Del Rio T."/>
            <person name="Nolan M."/>
            <person name="Tice H."/>
            <person name="Cheng J."/>
            <person name="Han C."/>
            <person name="Tapia R."/>
            <person name="Goodwin L."/>
            <person name="Pitluck S."/>
            <person name="Liolios K."/>
            <person name="Ivanova N."/>
            <person name="Mavromatis K."/>
            <person name="Mikhailova N."/>
            <person name="Ovchinnikova G."/>
            <person name="Pati A."/>
            <person name="Brambilla E."/>
            <person name="Chen A."/>
            <person name="Palaniappan K."/>
            <person name="Land M."/>
            <person name="Hauser L."/>
            <person name="Chang Y."/>
            <person name="Jeffries C."/>
            <person name="Rohde M."/>
            <person name="Sikorski J."/>
            <person name="Spring S."/>
            <person name="Goker M."/>
            <person name="Detter J."/>
            <person name="Woyke T."/>
            <person name="Bristow J."/>
            <person name="Eisen J."/>
            <person name="Markowitz V."/>
            <person name="Hugenholtz P."/>
            <person name="Kyrpides N."/>
            <person name="Klenk H."/>
        </authorList>
    </citation>
    <scope>NUCLEOTIDE SEQUENCE [LARGE SCALE GENOMIC DNA]</scope>
    <source>
        <strain evidence="4">DSM 12680 / TGB-C1</strain>
    </source>
</reference>
<dbReference type="HOGENOM" id="CLU_158484_2_0_9"/>
<reference evidence="3 4" key="2">
    <citation type="journal article" date="2010" name="Stand. Genomic Sci.">
        <title>Complete genome sequence of Syntrophothermus lipocalidus type strain (TGB-C1).</title>
        <authorList>
            <person name="Djao O.D."/>
            <person name="Zhang X."/>
            <person name="Lucas S."/>
            <person name="Lapidus A."/>
            <person name="Del Rio T.G."/>
            <person name="Nolan M."/>
            <person name="Tice H."/>
            <person name="Cheng J.F."/>
            <person name="Han C."/>
            <person name="Tapia R."/>
            <person name="Goodwin L."/>
            <person name="Pitluck S."/>
            <person name="Liolios K."/>
            <person name="Ivanova N."/>
            <person name="Mavromatis K."/>
            <person name="Mikhailova N."/>
            <person name="Ovchinnikova G."/>
            <person name="Pati A."/>
            <person name="Brambilla E."/>
            <person name="Chen A."/>
            <person name="Palaniappan K."/>
            <person name="Land M."/>
            <person name="Hauser L."/>
            <person name="Chang Y.J."/>
            <person name="Jeffries C.D."/>
            <person name="Rohde M."/>
            <person name="Sikorski J."/>
            <person name="Spring S."/>
            <person name="Goker M."/>
            <person name="Detter J.C."/>
            <person name="Woyke T."/>
            <person name="Bristow J."/>
            <person name="Eisen J.A."/>
            <person name="Markowitz V."/>
            <person name="Hugenholtz P."/>
            <person name="Kyrpides N.C."/>
            <person name="Klenk H.P."/>
        </authorList>
    </citation>
    <scope>NUCLEOTIDE SEQUENCE [LARGE SCALE GENOMIC DNA]</scope>
    <source>
        <strain evidence="4">DSM 12680 / TGB-C1</strain>
    </source>
</reference>
<accession>D7CJ94</accession>
<dbReference type="AlphaFoldDB" id="D7CJ94"/>
<evidence type="ECO:0000259" key="2">
    <source>
        <dbReference type="PROSITE" id="PS51740"/>
    </source>
</evidence>
<dbReference type="eggNOG" id="COG2002">
    <property type="taxonomic scope" value="Bacteria"/>
</dbReference>
<dbReference type="GO" id="GO:0003677">
    <property type="term" value="F:DNA binding"/>
    <property type="evidence" value="ECO:0007669"/>
    <property type="project" value="UniProtKB-UniRule"/>
</dbReference>
<dbReference type="SUPFAM" id="SSF89447">
    <property type="entry name" value="AbrB/MazE/MraZ-like"/>
    <property type="match status" value="1"/>
</dbReference>
<sequence>MITGVGTVTGKGQVQVPKEIREAIGIVPGDELVFEVSGKRRITVTVRKRRPLSTLGGALAGAVSEFAGTEREEEETRKAVAKRIAQEGFDHD</sequence>
<evidence type="ECO:0000313" key="4">
    <source>
        <dbReference type="Proteomes" id="UP000000378"/>
    </source>
</evidence>
<dbReference type="Proteomes" id="UP000000378">
    <property type="component" value="Chromosome"/>
</dbReference>
<keyword evidence="1" id="KW-0238">DNA-binding</keyword>
<keyword evidence="4" id="KW-1185">Reference proteome</keyword>
<proteinExistence type="predicted"/>
<dbReference type="Pfam" id="PF04014">
    <property type="entry name" value="MazE_antitoxin"/>
    <property type="match status" value="1"/>
</dbReference>
<dbReference type="EMBL" id="CP002048">
    <property type="protein sequence ID" value="ADI00983.1"/>
    <property type="molecule type" value="Genomic_DNA"/>
</dbReference>
<feature type="domain" description="SpoVT-AbrB" evidence="2">
    <location>
        <begin position="3"/>
        <end position="49"/>
    </location>
</feature>
<dbReference type="STRING" id="643648.Slip_0184"/>
<dbReference type="InterPro" id="IPR007159">
    <property type="entry name" value="SpoVT-AbrB_dom"/>
</dbReference>
<dbReference type="NCBIfam" id="TIGR01439">
    <property type="entry name" value="lp_hng_hel_AbrB"/>
    <property type="match status" value="1"/>
</dbReference>
<name>D7CJ94_SYNLT</name>
<dbReference type="KEGG" id="slp:Slip_0184"/>
<gene>
    <name evidence="3" type="ordered locus">Slip_0184</name>
</gene>